<proteinExistence type="predicted"/>
<reference evidence="1" key="1">
    <citation type="journal article" date="2023" name="IMA Fungus">
        <title>Comparative genomic study of the Penicillium genus elucidates a diverse pangenome and 15 lateral gene transfer events.</title>
        <authorList>
            <person name="Petersen C."/>
            <person name="Sorensen T."/>
            <person name="Nielsen M.R."/>
            <person name="Sondergaard T.E."/>
            <person name="Sorensen J.L."/>
            <person name="Fitzpatrick D.A."/>
            <person name="Frisvad J.C."/>
            <person name="Nielsen K.L."/>
        </authorList>
    </citation>
    <scope>NUCLEOTIDE SEQUENCE</scope>
    <source>
        <strain evidence="1">IBT 12815</strain>
    </source>
</reference>
<dbReference type="EMBL" id="JAQJAE010000004">
    <property type="protein sequence ID" value="KAJ5598455.1"/>
    <property type="molecule type" value="Genomic_DNA"/>
</dbReference>
<evidence type="ECO:0000313" key="2">
    <source>
        <dbReference type="Proteomes" id="UP001213799"/>
    </source>
</evidence>
<dbReference type="PANTHER" id="PTHR35179">
    <property type="entry name" value="PROTEIN CBG02620"/>
    <property type="match status" value="1"/>
</dbReference>
<comment type="caution">
    <text evidence="1">The sequence shown here is derived from an EMBL/GenBank/DDBJ whole genome shotgun (WGS) entry which is preliminary data.</text>
</comment>
<dbReference type="GeneID" id="81589836"/>
<dbReference type="Proteomes" id="UP001213799">
    <property type="component" value="Unassembled WGS sequence"/>
</dbReference>
<name>A0AAD6E0M5_9EURO</name>
<dbReference type="PANTHER" id="PTHR35179:SF2">
    <property type="entry name" value="START DOMAIN-CONTAINING PROTEIN"/>
    <property type="match status" value="1"/>
</dbReference>
<gene>
    <name evidence="1" type="ORF">N7537_008539</name>
</gene>
<accession>A0AAD6E0M5</accession>
<reference evidence="1" key="2">
    <citation type="submission" date="2023-01" db="EMBL/GenBank/DDBJ databases">
        <authorList>
            <person name="Petersen C."/>
        </authorList>
    </citation>
    <scope>NUCLEOTIDE SEQUENCE</scope>
    <source>
        <strain evidence="1">IBT 12815</strain>
    </source>
</reference>
<evidence type="ECO:0000313" key="1">
    <source>
        <dbReference type="EMBL" id="KAJ5598455.1"/>
    </source>
</evidence>
<keyword evidence="2" id="KW-1185">Reference proteome</keyword>
<dbReference type="RefSeq" id="XP_056751670.1">
    <property type="nucleotide sequence ID" value="XM_056899594.1"/>
</dbReference>
<dbReference type="AlphaFoldDB" id="A0AAD6E0M5"/>
<sequence>MRGVAPQLWISQTPKLVRAYHNEGKFHPPEAEDAVAAVKSWEDRHQVDLRKLAALIHRIIEVTKGCGGVATIGRQAQSKKLTIDKADRDRMLFMDL</sequence>
<organism evidence="1 2">
    <name type="scientific">Penicillium hordei</name>
    <dbReference type="NCBI Taxonomy" id="40994"/>
    <lineage>
        <taxon>Eukaryota</taxon>
        <taxon>Fungi</taxon>
        <taxon>Dikarya</taxon>
        <taxon>Ascomycota</taxon>
        <taxon>Pezizomycotina</taxon>
        <taxon>Eurotiomycetes</taxon>
        <taxon>Eurotiomycetidae</taxon>
        <taxon>Eurotiales</taxon>
        <taxon>Aspergillaceae</taxon>
        <taxon>Penicillium</taxon>
    </lineage>
</organism>
<protein>
    <submittedName>
        <fullName evidence="1">Uncharacterized protein</fullName>
    </submittedName>
</protein>